<sequence>MNIFNFLNYENKRIFEKYSMVLSIRKKISAFLRWSERYTKTDMHYASKGVFWILLGKAGVFLVSLITMTAFANWLSKETYGTYQFIISLLGIAGIFALSGMSTSLIRSIAQKKEGTLLAAVKEKIKWGSLGSLGLLLVALWYFFHHNLVLAGGFAIGAIFLPFRETFAITPVFWNGRKRFDLEGLYKVLPAILALCIIIPVIYFTDNVLWILFATLGSYVLFDGLFLLRTIRKTDNSDEDKEAITFGKTLTAMDAMVRIAGNIDKIILWKFLGPVQVAIYSFAQFPMKALGGALPIQSLALTKLGEKNIKDIKQGLLRKFFYLFFLSVPLTIFIIFLTPFVYKAFFPQYSESVIYFQALTIILIFMPFDLLGAALISDRRKKELFIVRVGTSVLRIILFFALTPAFGIWGVIGALLLAEVVRVGMIFFFFQKV</sequence>
<feature type="transmembrane region" description="Helical" evidence="6">
    <location>
        <begin position="83"/>
        <end position="106"/>
    </location>
</feature>
<gene>
    <name evidence="7" type="ORF">A3A03_02870</name>
</gene>
<dbReference type="Pfam" id="PF01943">
    <property type="entry name" value="Polysacc_synt"/>
    <property type="match status" value="1"/>
</dbReference>
<feature type="transmembrane region" description="Helical" evidence="6">
    <location>
        <begin position="185"/>
        <end position="203"/>
    </location>
</feature>
<evidence type="ECO:0008006" key="9">
    <source>
        <dbReference type="Google" id="ProtNLM"/>
    </source>
</evidence>
<feature type="transmembrane region" description="Helical" evidence="6">
    <location>
        <begin position="50"/>
        <end position="71"/>
    </location>
</feature>
<feature type="transmembrane region" description="Helical" evidence="6">
    <location>
        <begin position="127"/>
        <end position="144"/>
    </location>
</feature>
<evidence type="ECO:0000256" key="6">
    <source>
        <dbReference type="SAM" id="Phobius"/>
    </source>
</evidence>
<protein>
    <recommendedName>
        <fullName evidence="9">Polysaccharide biosynthesis protein C-terminal domain-containing protein</fullName>
    </recommendedName>
</protein>
<keyword evidence="2" id="KW-1003">Cell membrane</keyword>
<feature type="transmembrane region" description="Helical" evidence="6">
    <location>
        <begin position="408"/>
        <end position="430"/>
    </location>
</feature>
<feature type="transmembrane region" description="Helical" evidence="6">
    <location>
        <begin position="384"/>
        <end position="402"/>
    </location>
</feature>
<feature type="transmembrane region" description="Helical" evidence="6">
    <location>
        <begin position="150"/>
        <end position="173"/>
    </location>
</feature>
<keyword evidence="5 6" id="KW-0472">Membrane</keyword>
<evidence type="ECO:0000256" key="5">
    <source>
        <dbReference type="ARBA" id="ARBA00023136"/>
    </source>
</evidence>
<dbReference type="InterPro" id="IPR002797">
    <property type="entry name" value="Polysacc_synth"/>
</dbReference>
<feature type="transmembrane region" description="Helical" evidence="6">
    <location>
        <begin position="354"/>
        <end position="377"/>
    </location>
</feature>
<evidence type="ECO:0000256" key="2">
    <source>
        <dbReference type="ARBA" id="ARBA00022475"/>
    </source>
</evidence>
<organism evidence="7 8">
    <name type="scientific">Candidatus Nomurabacteria bacterium RIFCSPLOWO2_01_FULL_40_18</name>
    <dbReference type="NCBI Taxonomy" id="1801773"/>
    <lineage>
        <taxon>Bacteria</taxon>
        <taxon>Candidatus Nomuraibacteriota</taxon>
    </lineage>
</organism>
<dbReference type="GO" id="GO:0005886">
    <property type="term" value="C:plasma membrane"/>
    <property type="evidence" value="ECO:0007669"/>
    <property type="project" value="UniProtKB-SubCell"/>
</dbReference>
<evidence type="ECO:0000256" key="1">
    <source>
        <dbReference type="ARBA" id="ARBA00004651"/>
    </source>
</evidence>
<evidence type="ECO:0000256" key="4">
    <source>
        <dbReference type="ARBA" id="ARBA00022989"/>
    </source>
</evidence>
<name>A0A1F6XJZ4_9BACT</name>
<feature type="transmembrane region" description="Helical" evidence="6">
    <location>
        <begin position="320"/>
        <end position="342"/>
    </location>
</feature>
<dbReference type="AlphaFoldDB" id="A0A1F6XJZ4"/>
<dbReference type="Proteomes" id="UP000176629">
    <property type="component" value="Unassembled WGS sequence"/>
</dbReference>
<comment type="caution">
    <text evidence="7">The sequence shown here is derived from an EMBL/GenBank/DDBJ whole genome shotgun (WGS) entry which is preliminary data.</text>
</comment>
<keyword evidence="3 6" id="KW-0812">Transmembrane</keyword>
<dbReference type="EMBL" id="MFUX01000023">
    <property type="protein sequence ID" value="OGI94474.1"/>
    <property type="molecule type" value="Genomic_DNA"/>
</dbReference>
<dbReference type="InterPro" id="IPR050833">
    <property type="entry name" value="Poly_Biosynth_Transport"/>
</dbReference>
<feature type="transmembrane region" description="Helical" evidence="6">
    <location>
        <begin position="209"/>
        <end position="228"/>
    </location>
</feature>
<dbReference type="STRING" id="1801773.A3A03_02870"/>
<evidence type="ECO:0000313" key="7">
    <source>
        <dbReference type="EMBL" id="OGI94474.1"/>
    </source>
</evidence>
<reference evidence="7 8" key="1">
    <citation type="journal article" date="2016" name="Nat. Commun.">
        <title>Thousands of microbial genomes shed light on interconnected biogeochemical processes in an aquifer system.</title>
        <authorList>
            <person name="Anantharaman K."/>
            <person name="Brown C.T."/>
            <person name="Hug L.A."/>
            <person name="Sharon I."/>
            <person name="Castelle C.J."/>
            <person name="Probst A.J."/>
            <person name="Thomas B.C."/>
            <person name="Singh A."/>
            <person name="Wilkins M.J."/>
            <person name="Karaoz U."/>
            <person name="Brodie E.L."/>
            <person name="Williams K.H."/>
            <person name="Hubbard S.S."/>
            <person name="Banfield J.F."/>
        </authorList>
    </citation>
    <scope>NUCLEOTIDE SEQUENCE [LARGE SCALE GENOMIC DNA]</scope>
</reference>
<dbReference type="PANTHER" id="PTHR30250">
    <property type="entry name" value="PST FAMILY PREDICTED COLANIC ACID TRANSPORTER"/>
    <property type="match status" value="1"/>
</dbReference>
<proteinExistence type="predicted"/>
<comment type="subcellular location">
    <subcellularLocation>
        <location evidence="1">Cell membrane</location>
        <topology evidence="1">Multi-pass membrane protein</topology>
    </subcellularLocation>
</comment>
<dbReference type="PANTHER" id="PTHR30250:SF11">
    <property type="entry name" value="O-ANTIGEN TRANSPORTER-RELATED"/>
    <property type="match status" value="1"/>
</dbReference>
<evidence type="ECO:0000313" key="8">
    <source>
        <dbReference type="Proteomes" id="UP000176629"/>
    </source>
</evidence>
<evidence type="ECO:0000256" key="3">
    <source>
        <dbReference type="ARBA" id="ARBA00022692"/>
    </source>
</evidence>
<accession>A0A1F6XJZ4</accession>
<keyword evidence="4 6" id="KW-1133">Transmembrane helix</keyword>